<gene>
    <name evidence="2" type="ORF">OBE_16157</name>
</gene>
<dbReference type="SUPFAM" id="SSF141868">
    <property type="entry name" value="EAL domain-like"/>
    <property type="match status" value="1"/>
</dbReference>
<feature type="domain" description="EAL" evidence="1">
    <location>
        <begin position="1"/>
        <end position="84"/>
    </location>
</feature>
<sequence length="87" mass="10337">MNPSYVKMDRDFTAKAMNSDRDYELYKNIIPMVHSINVRICAEGIEEREWLLKMKEMKVDYLQGYYFGRPCGKKQFLQQYASGINVK</sequence>
<dbReference type="AlphaFoldDB" id="K1RYZ0"/>
<dbReference type="Pfam" id="PF00563">
    <property type="entry name" value="EAL"/>
    <property type="match status" value="1"/>
</dbReference>
<dbReference type="Gene3D" id="3.20.20.450">
    <property type="entry name" value="EAL domain"/>
    <property type="match status" value="1"/>
</dbReference>
<dbReference type="PROSITE" id="PS50883">
    <property type="entry name" value="EAL"/>
    <property type="match status" value="1"/>
</dbReference>
<evidence type="ECO:0000313" key="2">
    <source>
        <dbReference type="EMBL" id="EKC46625.1"/>
    </source>
</evidence>
<dbReference type="EMBL" id="AJWZ01011062">
    <property type="protein sequence ID" value="EKC46625.1"/>
    <property type="molecule type" value="Genomic_DNA"/>
</dbReference>
<proteinExistence type="predicted"/>
<protein>
    <submittedName>
        <fullName evidence="2">Protein containing Diguanylate phosphodiesterase, predicted domain protein</fullName>
    </submittedName>
</protein>
<dbReference type="InterPro" id="IPR035919">
    <property type="entry name" value="EAL_sf"/>
</dbReference>
<name>K1RYZ0_9ZZZZ</name>
<organism evidence="2">
    <name type="scientific">human gut metagenome</name>
    <dbReference type="NCBI Taxonomy" id="408170"/>
    <lineage>
        <taxon>unclassified sequences</taxon>
        <taxon>metagenomes</taxon>
        <taxon>organismal metagenomes</taxon>
    </lineage>
</organism>
<accession>K1RYZ0</accession>
<evidence type="ECO:0000259" key="1">
    <source>
        <dbReference type="PROSITE" id="PS50883"/>
    </source>
</evidence>
<dbReference type="GO" id="GO:0071111">
    <property type="term" value="F:cyclic-guanylate-specific phosphodiesterase activity"/>
    <property type="evidence" value="ECO:0007669"/>
    <property type="project" value="InterPro"/>
</dbReference>
<dbReference type="PANTHER" id="PTHR33121:SF70">
    <property type="entry name" value="SIGNALING PROTEIN YKOW"/>
    <property type="match status" value="1"/>
</dbReference>
<dbReference type="InterPro" id="IPR001633">
    <property type="entry name" value="EAL_dom"/>
</dbReference>
<dbReference type="PANTHER" id="PTHR33121">
    <property type="entry name" value="CYCLIC DI-GMP PHOSPHODIESTERASE PDEF"/>
    <property type="match status" value="1"/>
</dbReference>
<dbReference type="InterPro" id="IPR050706">
    <property type="entry name" value="Cyclic-di-GMP_PDE-like"/>
</dbReference>
<reference evidence="2" key="1">
    <citation type="journal article" date="2013" name="Environ. Microbiol.">
        <title>Microbiota from the distal guts of lean and obese adolescents exhibit partial functional redundancy besides clear differences in community structure.</title>
        <authorList>
            <person name="Ferrer M."/>
            <person name="Ruiz A."/>
            <person name="Lanza F."/>
            <person name="Haange S.B."/>
            <person name="Oberbach A."/>
            <person name="Till H."/>
            <person name="Bargiela R."/>
            <person name="Campoy C."/>
            <person name="Segura M.T."/>
            <person name="Richter M."/>
            <person name="von Bergen M."/>
            <person name="Seifert J."/>
            <person name="Suarez A."/>
        </authorList>
    </citation>
    <scope>NUCLEOTIDE SEQUENCE</scope>
</reference>
<comment type="caution">
    <text evidence="2">The sequence shown here is derived from an EMBL/GenBank/DDBJ whole genome shotgun (WGS) entry which is preliminary data.</text>
</comment>